<accession>E9CPC0</accession>
<sequence length="22" mass="2455">MLVMNASIFFAATCSELTVYSR</sequence>
<dbReference type="HOGENOM" id="CLU_3425818_0_0_6"/>
<evidence type="ECO:0000313" key="1">
    <source>
        <dbReference type="EMBL" id="EFW11326.1"/>
    </source>
</evidence>
<name>E9CPC0_9GAMM</name>
<keyword evidence="2" id="KW-1185">Reference proteome</keyword>
<protein>
    <submittedName>
        <fullName evidence="1">Uncharacterized protein</fullName>
    </submittedName>
</protein>
<proteinExistence type="predicted"/>
<dbReference type="Proteomes" id="UP000013568">
    <property type="component" value="Unassembled WGS sequence"/>
</dbReference>
<dbReference type="EMBL" id="GL636126">
    <property type="protein sequence ID" value="EFW11326.1"/>
    <property type="molecule type" value="Genomic_DNA"/>
</dbReference>
<dbReference type="AlphaFoldDB" id="E9CPC0"/>
<evidence type="ECO:0000313" key="2">
    <source>
        <dbReference type="Proteomes" id="UP000013568"/>
    </source>
</evidence>
<gene>
    <name evidence="1" type="ORF">SSYM_2358</name>
</gene>
<feature type="non-terminal residue" evidence="1">
    <location>
        <position position="22"/>
    </location>
</feature>
<reference evidence="2" key="1">
    <citation type="journal article" date="2011" name="Genome Biol. Evol.">
        <title>Massive genomic decay in Serratia symbiotica, a recently evolved symbiont of aphids.</title>
        <authorList>
            <person name="Burke G.R."/>
            <person name="Moran N.A."/>
        </authorList>
    </citation>
    <scope>NUCLEOTIDE SEQUENCE [LARGE SCALE GENOMIC DNA]</scope>
    <source>
        <strain evidence="2">Tucson</strain>
    </source>
</reference>
<organism evidence="1 2">
    <name type="scientific">Serratia symbiotica str. Tucson</name>
    <dbReference type="NCBI Taxonomy" id="914128"/>
    <lineage>
        <taxon>Bacteria</taxon>
        <taxon>Pseudomonadati</taxon>
        <taxon>Pseudomonadota</taxon>
        <taxon>Gammaproteobacteria</taxon>
        <taxon>Enterobacterales</taxon>
        <taxon>Yersiniaceae</taxon>
        <taxon>Serratia</taxon>
        <taxon>Serratia symbiotica</taxon>
    </lineage>
</organism>